<evidence type="ECO:0000313" key="2">
    <source>
        <dbReference type="Proteomes" id="UP000004016"/>
    </source>
</evidence>
<reference evidence="1 2" key="2">
    <citation type="submission" date="2007-04" db="EMBL/GenBank/DDBJ databases">
        <title>Draft genome sequence of Dorea longicatena (DSM 13814).</title>
        <authorList>
            <person name="Sudarsanam P."/>
            <person name="Ley R."/>
            <person name="Guruge J."/>
            <person name="Turnbaugh P.J."/>
            <person name="Mahowald M."/>
            <person name="Liep D."/>
            <person name="Gordon J."/>
        </authorList>
    </citation>
    <scope>NUCLEOTIDE SEQUENCE [LARGE SCALE GENOMIC DNA]</scope>
    <source>
        <strain evidence="1 2">DSM 13814</strain>
    </source>
</reference>
<dbReference type="HOGENOM" id="CLU_3342970_0_0_9"/>
<organism evidence="1 2">
    <name type="scientific">Dorea longicatena DSM 13814</name>
    <dbReference type="NCBI Taxonomy" id="411462"/>
    <lineage>
        <taxon>Bacteria</taxon>
        <taxon>Bacillati</taxon>
        <taxon>Bacillota</taxon>
        <taxon>Clostridia</taxon>
        <taxon>Lachnospirales</taxon>
        <taxon>Lachnospiraceae</taxon>
        <taxon>Dorea</taxon>
    </lineage>
</organism>
<proteinExistence type="predicted"/>
<evidence type="ECO:0000313" key="1">
    <source>
        <dbReference type="EMBL" id="EDM63307.1"/>
    </source>
</evidence>
<name>A6BG96_9FIRM</name>
<sequence>MESYQRKKTGSFLLNSKTRKLVKKAIIIVEKIIINNG</sequence>
<accession>A6BG96</accession>
<dbReference type="Proteomes" id="UP000004016">
    <property type="component" value="Unassembled WGS sequence"/>
</dbReference>
<protein>
    <submittedName>
        <fullName evidence="1">Uncharacterized protein</fullName>
    </submittedName>
</protein>
<reference evidence="1 2" key="1">
    <citation type="submission" date="2007-03" db="EMBL/GenBank/DDBJ databases">
        <authorList>
            <person name="Fulton L."/>
            <person name="Clifton S."/>
            <person name="Fulton B."/>
            <person name="Xu J."/>
            <person name="Minx P."/>
            <person name="Pepin K.H."/>
            <person name="Johnson M."/>
            <person name="Thiruvilangam P."/>
            <person name="Bhonagiri V."/>
            <person name="Nash W.E."/>
            <person name="Mardis E.R."/>
            <person name="Wilson R.K."/>
        </authorList>
    </citation>
    <scope>NUCLEOTIDE SEQUENCE [LARGE SCALE GENOMIC DNA]</scope>
    <source>
        <strain evidence="1 2">DSM 13814</strain>
    </source>
</reference>
<comment type="caution">
    <text evidence="1">The sequence shown here is derived from an EMBL/GenBank/DDBJ whole genome shotgun (WGS) entry which is preliminary data.</text>
</comment>
<gene>
    <name evidence="1" type="ORF">DORLON_01318</name>
</gene>
<dbReference type="AlphaFoldDB" id="A6BG96"/>
<dbReference type="EMBL" id="AAXB02000005">
    <property type="protein sequence ID" value="EDM63307.1"/>
    <property type="molecule type" value="Genomic_DNA"/>
</dbReference>